<dbReference type="HOGENOM" id="CLU_462721_0_0_1"/>
<dbReference type="InterPro" id="IPR023214">
    <property type="entry name" value="HAD_sf"/>
</dbReference>
<accession>H3GZ21</accession>
<evidence type="ECO:0000313" key="1">
    <source>
        <dbReference type="EnsemblProtists" id="Phyra83001"/>
    </source>
</evidence>
<dbReference type="VEuPathDB" id="FungiDB:KRP22_3915"/>
<dbReference type="Proteomes" id="UP000005238">
    <property type="component" value="Unassembled WGS sequence"/>
</dbReference>
<dbReference type="VEuPathDB" id="FungiDB:KRP23_12911"/>
<reference evidence="1" key="2">
    <citation type="submission" date="2015-06" db="UniProtKB">
        <authorList>
            <consortium name="EnsemblProtists"/>
        </authorList>
    </citation>
    <scope>IDENTIFICATION</scope>
    <source>
        <strain evidence="1">Pr102</strain>
    </source>
</reference>
<dbReference type="NCBIfam" id="TIGR01681">
    <property type="entry name" value="HAD-SF-IIIC"/>
    <property type="match status" value="1"/>
</dbReference>
<reference evidence="2" key="1">
    <citation type="journal article" date="2006" name="Science">
        <title>Phytophthora genome sequences uncover evolutionary origins and mechanisms of pathogenesis.</title>
        <authorList>
            <person name="Tyler B.M."/>
            <person name="Tripathy S."/>
            <person name="Zhang X."/>
            <person name="Dehal P."/>
            <person name="Jiang R.H."/>
            <person name="Aerts A."/>
            <person name="Arredondo F.D."/>
            <person name="Baxter L."/>
            <person name="Bensasson D."/>
            <person name="Beynon J.L."/>
            <person name="Chapman J."/>
            <person name="Damasceno C.M."/>
            <person name="Dorrance A.E."/>
            <person name="Dou D."/>
            <person name="Dickerman A.W."/>
            <person name="Dubchak I.L."/>
            <person name="Garbelotto M."/>
            <person name="Gijzen M."/>
            <person name="Gordon S.G."/>
            <person name="Govers F."/>
            <person name="Grunwald N.J."/>
            <person name="Huang W."/>
            <person name="Ivors K.L."/>
            <person name="Jones R.W."/>
            <person name="Kamoun S."/>
            <person name="Krampis K."/>
            <person name="Lamour K.H."/>
            <person name="Lee M.K."/>
            <person name="McDonald W.H."/>
            <person name="Medina M."/>
            <person name="Meijer H.J."/>
            <person name="Nordberg E.K."/>
            <person name="Maclean D.J."/>
            <person name="Ospina-Giraldo M.D."/>
            <person name="Morris P.F."/>
            <person name="Phuntumart V."/>
            <person name="Putnam N.H."/>
            <person name="Rash S."/>
            <person name="Rose J.K."/>
            <person name="Sakihama Y."/>
            <person name="Salamov A.A."/>
            <person name="Savidor A."/>
            <person name="Scheuring C.F."/>
            <person name="Smith B.M."/>
            <person name="Sobral B.W."/>
            <person name="Terry A."/>
            <person name="Torto-Alalibo T.A."/>
            <person name="Win J."/>
            <person name="Xu Z."/>
            <person name="Zhang H."/>
            <person name="Grigoriev I.V."/>
            <person name="Rokhsar D.S."/>
            <person name="Boore J.L."/>
        </authorList>
    </citation>
    <scope>NUCLEOTIDE SEQUENCE [LARGE SCALE GENOMIC DNA]</scope>
    <source>
        <strain evidence="2">Pr102</strain>
    </source>
</reference>
<protein>
    <recommendedName>
        <fullName evidence="3">FCP1 homology domain-containing protein</fullName>
    </recommendedName>
</protein>
<dbReference type="InParanoid" id="H3GZ21"/>
<keyword evidence="2" id="KW-1185">Reference proteome</keyword>
<proteinExistence type="predicted"/>
<dbReference type="InterPro" id="IPR010033">
    <property type="entry name" value="HAD_SF_ppase_IIIC"/>
</dbReference>
<dbReference type="AlphaFoldDB" id="H3GZ21"/>
<dbReference type="EnsemblProtists" id="Phyra83001">
    <property type="protein sequence ID" value="Phyra83001"/>
    <property type="gene ID" value="Phyra83001"/>
</dbReference>
<dbReference type="EMBL" id="DS566078">
    <property type="status" value="NOT_ANNOTATED_CDS"/>
    <property type="molecule type" value="Genomic_DNA"/>
</dbReference>
<organism evidence="1 2">
    <name type="scientific">Phytophthora ramorum</name>
    <name type="common">Sudden oak death agent</name>
    <dbReference type="NCBI Taxonomy" id="164328"/>
    <lineage>
        <taxon>Eukaryota</taxon>
        <taxon>Sar</taxon>
        <taxon>Stramenopiles</taxon>
        <taxon>Oomycota</taxon>
        <taxon>Peronosporomycetes</taxon>
        <taxon>Peronosporales</taxon>
        <taxon>Peronosporaceae</taxon>
        <taxon>Phytophthora</taxon>
    </lineage>
</organism>
<evidence type="ECO:0008006" key="3">
    <source>
        <dbReference type="Google" id="ProtNLM"/>
    </source>
</evidence>
<dbReference type="Gene3D" id="3.40.50.1000">
    <property type="entry name" value="HAD superfamily/HAD-like"/>
    <property type="match status" value="1"/>
</dbReference>
<evidence type="ECO:0000313" key="2">
    <source>
        <dbReference type="Proteomes" id="UP000005238"/>
    </source>
</evidence>
<name>H3GZ21_PHYRM</name>
<sequence length="623" mass="70267">MSAAPTNVVRYEVPHGDFCAYLKGFWKRNLEWRHFGASFKHLRSTNNVVFIEEDLDAARQPNSQFLRWSFGRTHKKQDLASAYTVQFIPDEQGTFMEWSFEGVTCHGVFKPEASVAILNFCLQDSMVTITYRVLDANTMAVCIVDVDSEHTPTIQYGNMYRINPSKRVAIGGTFACDEALAVPLQYLLNNAVWNVDVDLQWLRYGSLTGFDDWSADVLHAADLVLLLIRLSDLEAAHPELHLTKKRDDDMGTKVGMDGDPIQQFVRDLERYDALATTAPLVILVCPCPPTTATRFDSVKREMLRRIESMSNVSAQSSEQVMGLFQQQYSTAFYDAIADKRQHSPFTQAMLNVLSLSLCRQICRLFRTASSRKKVIVLDCDNTLWGGAVAEVGPGAIDLAPRFLTLQRFVVAQQQRGMLLALCSKNIFEDVAEAFEQRRGDMVLDLDKHVVATKINWQPKSENIAQLAKELSLVISLGADFSESFLDQEWVFDESLSTKAGDPAANANTKEDRQRTQLYQQNVQREELRESSSTHKAFLSALGVKIVFEELDRNQDLQEGSSFTRVLQLHHRTNQFNTATTFAKRLEEDVLLEYAAAPGHTVVCAHVTDRFGHYGLLLAQLPRA</sequence>
<dbReference type="eggNOG" id="ENOG502QURX">
    <property type="taxonomic scope" value="Eukaryota"/>
</dbReference>